<gene>
    <name evidence="1" type="ORF">TM448A01537_0003</name>
</gene>
<protein>
    <submittedName>
        <fullName evidence="1">Uncharacterized protein</fullName>
    </submittedName>
</protein>
<proteinExistence type="predicted"/>
<sequence>MAYQQKLIHVHTITAAGAAGAAAVATGFRIVNEQQPNGMALARQNVSVEVSAADPGGTWRWWLTAITTAGFIFNWAGANADVCDIRIVAQVFHSICFDISTIQSQY</sequence>
<organism evidence="1">
    <name type="scientific">viral metagenome</name>
    <dbReference type="NCBI Taxonomy" id="1070528"/>
    <lineage>
        <taxon>unclassified sequences</taxon>
        <taxon>metagenomes</taxon>
        <taxon>organismal metagenomes</taxon>
    </lineage>
</organism>
<accession>A0A6H1ZR07</accession>
<dbReference type="AlphaFoldDB" id="A0A6H1ZR07"/>
<evidence type="ECO:0000313" key="1">
    <source>
        <dbReference type="EMBL" id="QJA49919.1"/>
    </source>
</evidence>
<reference evidence="1" key="1">
    <citation type="submission" date="2020-03" db="EMBL/GenBank/DDBJ databases">
        <title>The deep terrestrial virosphere.</title>
        <authorList>
            <person name="Holmfeldt K."/>
            <person name="Nilsson E."/>
            <person name="Simone D."/>
            <person name="Lopez-Fernandez M."/>
            <person name="Wu X."/>
            <person name="de Brujin I."/>
            <person name="Lundin D."/>
            <person name="Andersson A."/>
            <person name="Bertilsson S."/>
            <person name="Dopson M."/>
        </authorList>
    </citation>
    <scope>NUCLEOTIDE SEQUENCE</scope>
    <source>
        <strain evidence="1">TM448A01537</strain>
    </source>
</reference>
<dbReference type="EMBL" id="MT144163">
    <property type="protein sequence ID" value="QJA49919.1"/>
    <property type="molecule type" value="Genomic_DNA"/>
</dbReference>
<name>A0A6H1ZR07_9ZZZZ</name>